<feature type="region of interest" description="Disordered" evidence="2">
    <location>
        <begin position="1"/>
        <end position="105"/>
    </location>
</feature>
<dbReference type="InParanoid" id="B4JVP9"/>
<dbReference type="SMART" id="SM00428">
    <property type="entry name" value="H3"/>
    <property type="match status" value="1"/>
</dbReference>
<dbReference type="FunCoup" id="B4JVP9">
    <property type="interactions" value="33"/>
</dbReference>
<dbReference type="OMA" id="DSYMLTK"/>
<dbReference type="PANTHER" id="PTHR45810:SF1">
    <property type="entry name" value="HISTONE H3-LIKE CENTROMERIC PROTEIN A"/>
    <property type="match status" value="1"/>
</dbReference>
<feature type="domain" description="Core Histone H2A/H2B/H3" evidence="3">
    <location>
        <begin position="148"/>
        <end position="231"/>
    </location>
</feature>
<feature type="compositionally biased region" description="Basic residues" evidence="2">
    <location>
        <begin position="1"/>
        <end position="13"/>
    </location>
</feature>
<evidence type="ECO:0000313" key="5">
    <source>
        <dbReference type="Proteomes" id="UP000001070"/>
    </source>
</evidence>
<evidence type="ECO:0000256" key="2">
    <source>
        <dbReference type="SAM" id="MobiDB-lite"/>
    </source>
</evidence>
<evidence type="ECO:0000313" key="4">
    <source>
        <dbReference type="EMBL" id="EDV98517.1"/>
    </source>
</evidence>
<sequence>MPPRKRKNPAKKKDKSERNAKDVEPSDDDNALQTPERDEDTDYGLDYTTSRLAQLNTSPRRYTLRRTLESGRRRDMSSSEDNDDAENQPHATPPLRLTTKKVSRQPPEARIINLSNERNLAYERQAIPTRAVAPRRKQLKPENRLQKVHREIVRLQHSELFMIPRLPFSRVVREIMMEHTRAPFCITKTALEAIQTATEMYLTQRFQDAFMLTQYRSRVTLEVRDMALVAYFCKTYGNL</sequence>
<feature type="compositionally biased region" description="Basic and acidic residues" evidence="2">
    <location>
        <begin position="14"/>
        <end position="24"/>
    </location>
</feature>
<protein>
    <submittedName>
        <fullName evidence="4">GH23161</fullName>
    </submittedName>
</protein>
<dbReference type="InterPro" id="IPR007125">
    <property type="entry name" value="H2A/H2B/H3"/>
</dbReference>
<gene>
    <name evidence="4" type="primary">Dgri\GH23161</name>
    <name evidence="4" type="ORF">Dgri_GH23161</name>
</gene>
<dbReference type="HOGENOM" id="CLU_091477_0_0_1"/>
<dbReference type="PhylomeDB" id="B4JVP9"/>
<comment type="similarity">
    <text evidence="1">Belongs to the histone H3 family.</text>
</comment>
<accession>B4JVP9</accession>
<proteinExistence type="inferred from homology"/>
<dbReference type="OrthoDB" id="420022at2759"/>
<dbReference type="eggNOG" id="KOG1745">
    <property type="taxonomic scope" value="Eukaryota"/>
</dbReference>
<dbReference type="Gene3D" id="1.10.20.10">
    <property type="entry name" value="Histone, subunit A"/>
    <property type="match status" value="1"/>
</dbReference>
<dbReference type="EMBL" id="CH916375">
    <property type="protein sequence ID" value="EDV98517.1"/>
    <property type="molecule type" value="Genomic_DNA"/>
</dbReference>
<dbReference type="SUPFAM" id="SSF47113">
    <property type="entry name" value="Histone-fold"/>
    <property type="match status" value="1"/>
</dbReference>
<dbReference type="InterPro" id="IPR009072">
    <property type="entry name" value="Histone-fold"/>
</dbReference>
<keyword evidence="5" id="KW-1185">Reference proteome</keyword>
<feature type="compositionally biased region" description="Polar residues" evidence="2">
    <location>
        <begin position="47"/>
        <end position="60"/>
    </location>
</feature>
<dbReference type="KEGG" id="dgr:6569025"/>
<evidence type="ECO:0000259" key="3">
    <source>
        <dbReference type="Pfam" id="PF00125"/>
    </source>
</evidence>
<dbReference type="SMR" id="B4JVP9"/>
<evidence type="ECO:0000256" key="1">
    <source>
        <dbReference type="ARBA" id="ARBA00010343"/>
    </source>
</evidence>
<dbReference type="PANTHER" id="PTHR45810">
    <property type="entry name" value="HISTONE H3.2"/>
    <property type="match status" value="1"/>
</dbReference>
<feature type="compositionally biased region" description="Basic and acidic residues" evidence="2">
    <location>
        <begin position="66"/>
        <end position="77"/>
    </location>
</feature>
<reference evidence="4 5" key="1">
    <citation type="journal article" date="2007" name="Nature">
        <title>Evolution of genes and genomes on the Drosophila phylogeny.</title>
        <authorList>
            <consortium name="Drosophila 12 Genomes Consortium"/>
            <person name="Clark A.G."/>
            <person name="Eisen M.B."/>
            <person name="Smith D.R."/>
            <person name="Bergman C.M."/>
            <person name="Oliver B."/>
            <person name="Markow T.A."/>
            <person name="Kaufman T.C."/>
            <person name="Kellis M."/>
            <person name="Gelbart W."/>
            <person name="Iyer V.N."/>
            <person name="Pollard D.A."/>
            <person name="Sackton T.B."/>
            <person name="Larracuente A.M."/>
            <person name="Singh N.D."/>
            <person name="Abad J.P."/>
            <person name="Abt D.N."/>
            <person name="Adryan B."/>
            <person name="Aguade M."/>
            <person name="Akashi H."/>
            <person name="Anderson W.W."/>
            <person name="Aquadro C.F."/>
            <person name="Ardell D.H."/>
            <person name="Arguello R."/>
            <person name="Artieri C.G."/>
            <person name="Barbash D.A."/>
            <person name="Barker D."/>
            <person name="Barsanti P."/>
            <person name="Batterham P."/>
            <person name="Batzoglou S."/>
            <person name="Begun D."/>
            <person name="Bhutkar A."/>
            <person name="Blanco E."/>
            <person name="Bosak S.A."/>
            <person name="Bradley R.K."/>
            <person name="Brand A.D."/>
            <person name="Brent M.R."/>
            <person name="Brooks A.N."/>
            <person name="Brown R.H."/>
            <person name="Butlin R.K."/>
            <person name="Caggese C."/>
            <person name="Calvi B.R."/>
            <person name="Bernardo de Carvalho A."/>
            <person name="Caspi A."/>
            <person name="Castrezana S."/>
            <person name="Celniker S.E."/>
            <person name="Chang J.L."/>
            <person name="Chapple C."/>
            <person name="Chatterji S."/>
            <person name="Chinwalla A."/>
            <person name="Civetta A."/>
            <person name="Clifton S.W."/>
            <person name="Comeron J.M."/>
            <person name="Costello J.C."/>
            <person name="Coyne J.A."/>
            <person name="Daub J."/>
            <person name="David R.G."/>
            <person name="Delcher A.L."/>
            <person name="Delehaunty K."/>
            <person name="Do C.B."/>
            <person name="Ebling H."/>
            <person name="Edwards K."/>
            <person name="Eickbush T."/>
            <person name="Evans J.D."/>
            <person name="Filipski A."/>
            <person name="Findeiss S."/>
            <person name="Freyhult E."/>
            <person name="Fulton L."/>
            <person name="Fulton R."/>
            <person name="Garcia A.C."/>
            <person name="Gardiner A."/>
            <person name="Garfield D.A."/>
            <person name="Garvin B.E."/>
            <person name="Gibson G."/>
            <person name="Gilbert D."/>
            <person name="Gnerre S."/>
            <person name="Godfrey J."/>
            <person name="Good R."/>
            <person name="Gotea V."/>
            <person name="Gravely B."/>
            <person name="Greenberg A.J."/>
            <person name="Griffiths-Jones S."/>
            <person name="Gross S."/>
            <person name="Guigo R."/>
            <person name="Gustafson E.A."/>
            <person name="Haerty W."/>
            <person name="Hahn M.W."/>
            <person name="Halligan D.L."/>
            <person name="Halpern A.L."/>
            <person name="Halter G.M."/>
            <person name="Han M.V."/>
            <person name="Heger A."/>
            <person name="Hillier L."/>
            <person name="Hinrichs A.S."/>
            <person name="Holmes I."/>
            <person name="Hoskins R.A."/>
            <person name="Hubisz M.J."/>
            <person name="Hultmark D."/>
            <person name="Huntley M.A."/>
            <person name="Jaffe D.B."/>
            <person name="Jagadeeshan S."/>
            <person name="Jeck W.R."/>
            <person name="Johnson J."/>
            <person name="Jones C.D."/>
            <person name="Jordan W.C."/>
            <person name="Karpen G.H."/>
            <person name="Kataoka E."/>
            <person name="Keightley P.D."/>
            <person name="Kheradpour P."/>
            <person name="Kirkness E.F."/>
            <person name="Koerich L.B."/>
            <person name="Kristiansen K."/>
            <person name="Kudrna D."/>
            <person name="Kulathinal R.J."/>
            <person name="Kumar S."/>
            <person name="Kwok R."/>
            <person name="Lander E."/>
            <person name="Langley C.H."/>
            <person name="Lapoint R."/>
            <person name="Lazzaro B.P."/>
            <person name="Lee S.J."/>
            <person name="Levesque L."/>
            <person name="Li R."/>
            <person name="Lin C.F."/>
            <person name="Lin M.F."/>
            <person name="Lindblad-Toh K."/>
            <person name="Llopart A."/>
            <person name="Long M."/>
            <person name="Low L."/>
            <person name="Lozovsky E."/>
            <person name="Lu J."/>
            <person name="Luo M."/>
            <person name="Machado C.A."/>
            <person name="Makalowski W."/>
            <person name="Marzo M."/>
            <person name="Matsuda M."/>
            <person name="Matzkin L."/>
            <person name="McAllister B."/>
            <person name="McBride C.S."/>
            <person name="McKernan B."/>
            <person name="McKernan K."/>
            <person name="Mendez-Lago M."/>
            <person name="Minx P."/>
            <person name="Mollenhauer M.U."/>
            <person name="Montooth K."/>
            <person name="Mount S.M."/>
            <person name="Mu X."/>
            <person name="Myers E."/>
            <person name="Negre B."/>
            <person name="Newfeld S."/>
            <person name="Nielsen R."/>
            <person name="Noor M.A."/>
            <person name="O'Grady P."/>
            <person name="Pachter L."/>
            <person name="Papaceit M."/>
            <person name="Parisi M.J."/>
            <person name="Parisi M."/>
            <person name="Parts L."/>
            <person name="Pedersen J.S."/>
            <person name="Pesole G."/>
            <person name="Phillippy A.M."/>
            <person name="Ponting C.P."/>
            <person name="Pop M."/>
            <person name="Porcelli D."/>
            <person name="Powell J.R."/>
            <person name="Prohaska S."/>
            <person name="Pruitt K."/>
            <person name="Puig M."/>
            <person name="Quesneville H."/>
            <person name="Ram K.R."/>
            <person name="Rand D."/>
            <person name="Rasmussen M.D."/>
            <person name="Reed L.K."/>
            <person name="Reenan R."/>
            <person name="Reily A."/>
            <person name="Remington K.A."/>
            <person name="Rieger T.T."/>
            <person name="Ritchie M.G."/>
            <person name="Robin C."/>
            <person name="Rogers Y.H."/>
            <person name="Rohde C."/>
            <person name="Rozas J."/>
            <person name="Rubenfield M.J."/>
            <person name="Ruiz A."/>
            <person name="Russo S."/>
            <person name="Salzberg S.L."/>
            <person name="Sanchez-Gracia A."/>
            <person name="Saranga D.J."/>
            <person name="Sato H."/>
            <person name="Schaeffer S.W."/>
            <person name="Schatz M.C."/>
            <person name="Schlenke T."/>
            <person name="Schwartz R."/>
            <person name="Segarra C."/>
            <person name="Singh R.S."/>
            <person name="Sirot L."/>
            <person name="Sirota M."/>
            <person name="Sisneros N.B."/>
            <person name="Smith C.D."/>
            <person name="Smith T.F."/>
            <person name="Spieth J."/>
            <person name="Stage D.E."/>
            <person name="Stark A."/>
            <person name="Stephan W."/>
            <person name="Strausberg R.L."/>
            <person name="Strempel S."/>
            <person name="Sturgill D."/>
            <person name="Sutton G."/>
            <person name="Sutton G.G."/>
            <person name="Tao W."/>
            <person name="Teichmann S."/>
            <person name="Tobari Y.N."/>
            <person name="Tomimura Y."/>
            <person name="Tsolas J.M."/>
            <person name="Valente V.L."/>
            <person name="Venter E."/>
            <person name="Venter J.C."/>
            <person name="Vicario S."/>
            <person name="Vieira F.G."/>
            <person name="Vilella A.J."/>
            <person name="Villasante A."/>
            <person name="Walenz B."/>
            <person name="Wang J."/>
            <person name="Wasserman M."/>
            <person name="Watts T."/>
            <person name="Wilson D."/>
            <person name="Wilson R.K."/>
            <person name="Wing R.A."/>
            <person name="Wolfner M.F."/>
            <person name="Wong A."/>
            <person name="Wong G.K."/>
            <person name="Wu C.I."/>
            <person name="Wu G."/>
            <person name="Yamamoto D."/>
            <person name="Yang H.P."/>
            <person name="Yang S.P."/>
            <person name="Yorke J.A."/>
            <person name="Yoshida K."/>
            <person name="Zdobnov E."/>
            <person name="Zhang P."/>
            <person name="Zhang Y."/>
            <person name="Zimin A.V."/>
            <person name="Baldwin J."/>
            <person name="Abdouelleil A."/>
            <person name="Abdulkadir J."/>
            <person name="Abebe A."/>
            <person name="Abera B."/>
            <person name="Abreu J."/>
            <person name="Acer S.C."/>
            <person name="Aftuck L."/>
            <person name="Alexander A."/>
            <person name="An P."/>
            <person name="Anderson E."/>
            <person name="Anderson S."/>
            <person name="Arachi H."/>
            <person name="Azer M."/>
            <person name="Bachantsang P."/>
            <person name="Barry A."/>
            <person name="Bayul T."/>
            <person name="Berlin A."/>
            <person name="Bessette D."/>
            <person name="Bloom T."/>
            <person name="Blye J."/>
            <person name="Boguslavskiy L."/>
            <person name="Bonnet C."/>
            <person name="Boukhgalter B."/>
            <person name="Bourzgui I."/>
            <person name="Brown A."/>
            <person name="Cahill P."/>
            <person name="Channer S."/>
            <person name="Cheshatsang Y."/>
            <person name="Chuda L."/>
            <person name="Citroen M."/>
            <person name="Collymore A."/>
            <person name="Cooke P."/>
            <person name="Costello M."/>
            <person name="D'Aco K."/>
            <person name="Daza R."/>
            <person name="De Haan G."/>
            <person name="DeGray S."/>
            <person name="DeMaso C."/>
            <person name="Dhargay N."/>
            <person name="Dooley K."/>
            <person name="Dooley E."/>
            <person name="Doricent M."/>
            <person name="Dorje P."/>
            <person name="Dorjee K."/>
            <person name="Dupes A."/>
            <person name="Elong R."/>
            <person name="Falk J."/>
            <person name="Farina A."/>
            <person name="Faro S."/>
            <person name="Ferguson D."/>
            <person name="Fisher S."/>
            <person name="Foley C.D."/>
            <person name="Franke A."/>
            <person name="Friedrich D."/>
            <person name="Gadbois L."/>
            <person name="Gearin G."/>
            <person name="Gearin C.R."/>
            <person name="Giannoukos G."/>
            <person name="Goode T."/>
            <person name="Graham J."/>
            <person name="Grandbois E."/>
            <person name="Grewal S."/>
            <person name="Gyaltsen K."/>
            <person name="Hafez N."/>
            <person name="Hagos B."/>
            <person name="Hall J."/>
            <person name="Henson C."/>
            <person name="Hollinger A."/>
            <person name="Honan T."/>
            <person name="Huard M.D."/>
            <person name="Hughes L."/>
            <person name="Hurhula B."/>
            <person name="Husby M.E."/>
            <person name="Kamat A."/>
            <person name="Kanga B."/>
            <person name="Kashin S."/>
            <person name="Khazanovich D."/>
            <person name="Kisner P."/>
            <person name="Lance K."/>
            <person name="Lara M."/>
            <person name="Lee W."/>
            <person name="Lennon N."/>
            <person name="Letendre F."/>
            <person name="LeVine R."/>
            <person name="Lipovsky A."/>
            <person name="Liu X."/>
            <person name="Liu J."/>
            <person name="Liu S."/>
            <person name="Lokyitsang T."/>
            <person name="Lokyitsang Y."/>
            <person name="Lubonja R."/>
            <person name="Lui A."/>
            <person name="MacDonald P."/>
            <person name="Magnisalis V."/>
            <person name="Maru K."/>
            <person name="Matthews C."/>
            <person name="McCusker W."/>
            <person name="McDonough S."/>
            <person name="Mehta T."/>
            <person name="Meldrim J."/>
            <person name="Meneus L."/>
            <person name="Mihai O."/>
            <person name="Mihalev A."/>
            <person name="Mihova T."/>
            <person name="Mittelman R."/>
            <person name="Mlenga V."/>
            <person name="Montmayeur A."/>
            <person name="Mulrain L."/>
            <person name="Navidi A."/>
            <person name="Naylor J."/>
            <person name="Negash T."/>
            <person name="Nguyen T."/>
            <person name="Nguyen N."/>
            <person name="Nicol R."/>
            <person name="Norbu C."/>
            <person name="Norbu N."/>
            <person name="Novod N."/>
            <person name="O'Neill B."/>
            <person name="Osman S."/>
            <person name="Markiewicz E."/>
            <person name="Oyono O.L."/>
            <person name="Patti C."/>
            <person name="Phunkhang P."/>
            <person name="Pierre F."/>
            <person name="Priest M."/>
            <person name="Raghuraman S."/>
            <person name="Rege F."/>
            <person name="Reyes R."/>
            <person name="Rise C."/>
            <person name="Rogov P."/>
            <person name="Ross K."/>
            <person name="Ryan E."/>
            <person name="Settipalli S."/>
            <person name="Shea T."/>
            <person name="Sherpa N."/>
            <person name="Shi L."/>
            <person name="Shih D."/>
            <person name="Sparrow T."/>
            <person name="Spaulding J."/>
            <person name="Stalker J."/>
            <person name="Stange-Thomann N."/>
            <person name="Stavropoulos S."/>
            <person name="Stone C."/>
            <person name="Strader C."/>
            <person name="Tesfaye S."/>
            <person name="Thomson T."/>
            <person name="Thoulutsang Y."/>
            <person name="Thoulutsang D."/>
            <person name="Topham K."/>
            <person name="Topping I."/>
            <person name="Tsamla T."/>
            <person name="Vassiliev H."/>
            <person name="Vo A."/>
            <person name="Wangchuk T."/>
            <person name="Wangdi T."/>
            <person name="Weiand M."/>
            <person name="Wilkinson J."/>
            <person name="Wilson A."/>
            <person name="Yadav S."/>
            <person name="Young G."/>
            <person name="Yu Q."/>
            <person name="Zembek L."/>
            <person name="Zhong D."/>
            <person name="Zimmer A."/>
            <person name="Zwirko Z."/>
            <person name="Jaffe D.B."/>
            <person name="Alvarez P."/>
            <person name="Brockman W."/>
            <person name="Butler J."/>
            <person name="Chin C."/>
            <person name="Gnerre S."/>
            <person name="Grabherr M."/>
            <person name="Kleber M."/>
            <person name="Mauceli E."/>
            <person name="MacCallum I."/>
        </authorList>
    </citation>
    <scope>NUCLEOTIDE SEQUENCE [LARGE SCALE GENOMIC DNA]</scope>
    <source>
        <strain evidence="5">Tucson 15287-2541.00</strain>
    </source>
</reference>
<dbReference type="GO" id="GO:0003677">
    <property type="term" value="F:DNA binding"/>
    <property type="evidence" value="ECO:0007669"/>
    <property type="project" value="InterPro"/>
</dbReference>
<dbReference type="InterPro" id="IPR000164">
    <property type="entry name" value="Histone_H3/CENP-A"/>
</dbReference>
<dbReference type="Proteomes" id="UP000001070">
    <property type="component" value="Unassembled WGS sequence"/>
</dbReference>
<dbReference type="GO" id="GO:0030527">
    <property type="term" value="F:structural constituent of chromatin"/>
    <property type="evidence" value="ECO:0007669"/>
    <property type="project" value="InterPro"/>
</dbReference>
<dbReference type="STRING" id="7222.B4JVP9"/>
<dbReference type="Pfam" id="PF00125">
    <property type="entry name" value="Histone"/>
    <property type="match status" value="1"/>
</dbReference>
<dbReference type="GO" id="GO:0046982">
    <property type="term" value="F:protein heterodimerization activity"/>
    <property type="evidence" value="ECO:0007669"/>
    <property type="project" value="InterPro"/>
</dbReference>
<dbReference type="GO" id="GO:0000786">
    <property type="term" value="C:nucleosome"/>
    <property type="evidence" value="ECO:0007669"/>
    <property type="project" value="InterPro"/>
</dbReference>
<name>B4JVP9_DROGR</name>
<dbReference type="AlphaFoldDB" id="B4JVP9"/>
<organism evidence="5">
    <name type="scientific">Drosophila grimshawi</name>
    <name type="common">Hawaiian fruit fly</name>
    <name type="synonym">Idiomyia grimshawi</name>
    <dbReference type="NCBI Taxonomy" id="7222"/>
    <lineage>
        <taxon>Eukaryota</taxon>
        <taxon>Metazoa</taxon>
        <taxon>Ecdysozoa</taxon>
        <taxon>Arthropoda</taxon>
        <taxon>Hexapoda</taxon>
        <taxon>Insecta</taxon>
        <taxon>Pterygota</taxon>
        <taxon>Neoptera</taxon>
        <taxon>Endopterygota</taxon>
        <taxon>Diptera</taxon>
        <taxon>Brachycera</taxon>
        <taxon>Muscomorpha</taxon>
        <taxon>Ephydroidea</taxon>
        <taxon>Drosophilidae</taxon>
        <taxon>Drosophila</taxon>
        <taxon>Hawaiian Drosophila</taxon>
    </lineage>
</organism>